<name>A0A8J3Z4V0_9ACTN</name>
<accession>A0A8J3Z4V0</accession>
<dbReference type="RefSeq" id="WP_203996621.1">
    <property type="nucleotide sequence ID" value="NZ_BOPG01000031.1"/>
</dbReference>
<keyword evidence="3" id="KW-1185">Reference proteome</keyword>
<evidence type="ECO:0000256" key="1">
    <source>
        <dbReference type="SAM" id="MobiDB-lite"/>
    </source>
</evidence>
<comment type="caution">
    <text evidence="2">The sequence shown here is derived from an EMBL/GenBank/DDBJ whole genome shotgun (WGS) entry which is preliminary data.</text>
</comment>
<protein>
    <submittedName>
        <fullName evidence="2">Uncharacterized protein</fullName>
    </submittedName>
</protein>
<sequence>MIFTLHTSAKRPAAAVVAGTTVSLAGGLRVEAAGGLALRCTPGGLIVDPEVGGALRAWAADGDQVVEQGWPADLAAYPARPTHAFTIGNETAESLEVWVEWVAVDTTVPAGGVLPAVWVGEPLRDSPDAWRHVCEINYETGVLQLWETPTCALVVGEPPLDTLGAWGEVPASLRPVDAGRRGSQRSCRAGRRRGIQMSGPGG</sequence>
<dbReference type="EMBL" id="BOPG01000031">
    <property type="protein sequence ID" value="GIJ57344.1"/>
    <property type="molecule type" value="Genomic_DNA"/>
</dbReference>
<proteinExistence type="predicted"/>
<dbReference type="AlphaFoldDB" id="A0A8J3Z4V0"/>
<evidence type="ECO:0000313" key="2">
    <source>
        <dbReference type="EMBL" id="GIJ57344.1"/>
    </source>
</evidence>
<gene>
    <name evidence="2" type="ORF">Vau01_048600</name>
</gene>
<feature type="region of interest" description="Disordered" evidence="1">
    <location>
        <begin position="176"/>
        <end position="202"/>
    </location>
</feature>
<dbReference type="Proteomes" id="UP000612585">
    <property type="component" value="Unassembled WGS sequence"/>
</dbReference>
<reference evidence="2" key="1">
    <citation type="submission" date="2021-01" db="EMBL/GenBank/DDBJ databases">
        <title>Whole genome shotgun sequence of Virgisporangium aurantiacum NBRC 16421.</title>
        <authorList>
            <person name="Komaki H."/>
            <person name="Tamura T."/>
        </authorList>
    </citation>
    <scope>NUCLEOTIDE SEQUENCE</scope>
    <source>
        <strain evidence="2">NBRC 16421</strain>
    </source>
</reference>
<evidence type="ECO:0000313" key="3">
    <source>
        <dbReference type="Proteomes" id="UP000612585"/>
    </source>
</evidence>
<organism evidence="2 3">
    <name type="scientific">Virgisporangium aurantiacum</name>
    <dbReference type="NCBI Taxonomy" id="175570"/>
    <lineage>
        <taxon>Bacteria</taxon>
        <taxon>Bacillati</taxon>
        <taxon>Actinomycetota</taxon>
        <taxon>Actinomycetes</taxon>
        <taxon>Micromonosporales</taxon>
        <taxon>Micromonosporaceae</taxon>
        <taxon>Virgisporangium</taxon>
    </lineage>
</organism>